<dbReference type="Gene3D" id="3.10.20.230">
    <property type="entry name" value="Doublecortin domain"/>
    <property type="match status" value="2"/>
</dbReference>
<feature type="domain" description="Doublecortin" evidence="1">
    <location>
        <begin position="155"/>
        <end position="211"/>
    </location>
</feature>
<organism evidence="2 3">
    <name type="scientific">Calicophoron daubneyi</name>
    <name type="common">Rumen fluke</name>
    <name type="synonym">Paramphistomum daubneyi</name>
    <dbReference type="NCBI Taxonomy" id="300641"/>
    <lineage>
        <taxon>Eukaryota</taxon>
        <taxon>Metazoa</taxon>
        <taxon>Spiralia</taxon>
        <taxon>Lophotrochozoa</taxon>
        <taxon>Platyhelminthes</taxon>
        <taxon>Trematoda</taxon>
        <taxon>Digenea</taxon>
        <taxon>Plagiorchiida</taxon>
        <taxon>Pronocephalata</taxon>
        <taxon>Paramphistomoidea</taxon>
        <taxon>Paramphistomidae</taxon>
        <taxon>Calicophoron</taxon>
    </lineage>
</organism>
<comment type="caution">
    <text evidence="2">The sequence shown here is derived from an EMBL/GenBank/DDBJ whole genome shotgun (WGS) entry which is preliminary data.</text>
</comment>
<proteinExistence type="predicted"/>
<accession>A0AAV2TQ09</accession>
<dbReference type="PROSITE" id="PS50309">
    <property type="entry name" value="DC"/>
    <property type="match status" value="2"/>
</dbReference>
<dbReference type="AlphaFoldDB" id="A0AAV2TQ09"/>
<protein>
    <recommendedName>
        <fullName evidence="1">Doublecortin domain-containing protein</fullName>
    </recommendedName>
</protein>
<name>A0AAV2TQ09_CALDB</name>
<dbReference type="Pfam" id="PF03607">
    <property type="entry name" value="DCX"/>
    <property type="match status" value="1"/>
</dbReference>
<dbReference type="PANTHER" id="PTHR23004">
    <property type="entry name" value="DOUBLECORTIN DOMAIN CONTAINING 2"/>
    <property type="match status" value="1"/>
</dbReference>
<sequence>MPCNRRCYTCLCRMRAAEGDEAKTMCFVVHRNGDVFNPGHRVFINPRATITWVAFLEQLRRKIGQYFHAIKEILNAKTLAPVNDFTGLENGGRYVAIPRGEKIKTIDYEKVDSMVLHPKRHWTSTELFRRRWNHRHQILYNIHGRLREGWDKKPRTILVYRNGDIYTPAIRVLLRPLQLMDFELVMRGVQDSVFLPENKPVRRRAGLTNTI</sequence>
<evidence type="ECO:0000313" key="2">
    <source>
        <dbReference type="EMBL" id="CAL5138468.1"/>
    </source>
</evidence>
<dbReference type="SUPFAM" id="SSF89837">
    <property type="entry name" value="Doublecortin (DC)"/>
    <property type="match status" value="2"/>
</dbReference>
<dbReference type="GO" id="GO:0005815">
    <property type="term" value="C:microtubule organizing center"/>
    <property type="evidence" value="ECO:0007669"/>
    <property type="project" value="TreeGrafter"/>
</dbReference>
<dbReference type="GO" id="GO:0035556">
    <property type="term" value="P:intracellular signal transduction"/>
    <property type="evidence" value="ECO:0007669"/>
    <property type="project" value="InterPro"/>
</dbReference>
<feature type="domain" description="Doublecortin" evidence="1">
    <location>
        <begin position="25"/>
        <end position="109"/>
    </location>
</feature>
<dbReference type="Proteomes" id="UP001497525">
    <property type="component" value="Unassembled WGS sequence"/>
</dbReference>
<dbReference type="InterPro" id="IPR003533">
    <property type="entry name" value="Doublecortin_dom"/>
</dbReference>
<reference evidence="2" key="1">
    <citation type="submission" date="2024-06" db="EMBL/GenBank/DDBJ databases">
        <authorList>
            <person name="Liu X."/>
            <person name="Lenzi L."/>
            <person name="Haldenby T S."/>
            <person name="Uol C."/>
        </authorList>
    </citation>
    <scope>NUCLEOTIDE SEQUENCE</scope>
</reference>
<dbReference type="SMART" id="SM00537">
    <property type="entry name" value="DCX"/>
    <property type="match status" value="1"/>
</dbReference>
<dbReference type="PANTHER" id="PTHR23004:SF11">
    <property type="entry name" value="PROTEIN RPI-1"/>
    <property type="match status" value="1"/>
</dbReference>
<dbReference type="InterPro" id="IPR036572">
    <property type="entry name" value="Doublecortin_dom_sf"/>
</dbReference>
<evidence type="ECO:0000313" key="3">
    <source>
        <dbReference type="Proteomes" id="UP001497525"/>
    </source>
</evidence>
<dbReference type="EMBL" id="CAXLJL010000490">
    <property type="protein sequence ID" value="CAL5138468.1"/>
    <property type="molecule type" value="Genomic_DNA"/>
</dbReference>
<gene>
    <name evidence="2" type="ORF">CDAUBV1_LOCUS13302</name>
</gene>
<dbReference type="GO" id="GO:0005874">
    <property type="term" value="C:microtubule"/>
    <property type="evidence" value="ECO:0007669"/>
    <property type="project" value="TreeGrafter"/>
</dbReference>
<evidence type="ECO:0000259" key="1">
    <source>
        <dbReference type="PROSITE" id="PS50309"/>
    </source>
</evidence>